<dbReference type="GO" id="GO:0015344">
    <property type="term" value="F:siderophore uptake transmembrane transporter activity"/>
    <property type="evidence" value="ECO:0007669"/>
    <property type="project" value="TreeGrafter"/>
</dbReference>
<feature type="chain" id="PRO_5008089023" evidence="13">
    <location>
        <begin position="28"/>
        <end position="921"/>
    </location>
</feature>
<evidence type="ECO:0000259" key="15">
    <source>
        <dbReference type="Pfam" id="PF07715"/>
    </source>
</evidence>
<dbReference type="Proteomes" id="UP000078486">
    <property type="component" value="Unassembled WGS sequence"/>
</dbReference>
<dbReference type="InterPro" id="IPR039426">
    <property type="entry name" value="TonB-dep_rcpt-like"/>
</dbReference>
<protein>
    <submittedName>
        <fullName evidence="16">Uncharacterized protein</fullName>
    </submittedName>
</protein>
<accession>A0A178IKQ9</accession>
<keyword evidence="8" id="KW-0406">Ion transport</keyword>
<keyword evidence="2" id="KW-0813">Transport</keyword>
<evidence type="ECO:0000256" key="4">
    <source>
        <dbReference type="ARBA" id="ARBA00022496"/>
    </source>
</evidence>
<dbReference type="InterPro" id="IPR037066">
    <property type="entry name" value="Plug_dom_sf"/>
</dbReference>
<evidence type="ECO:0000256" key="2">
    <source>
        <dbReference type="ARBA" id="ARBA00022448"/>
    </source>
</evidence>
<evidence type="ECO:0000256" key="7">
    <source>
        <dbReference type="ARBA" id="ARBA00023004"/>
    </source>
</evidence>
<evidence type="ECO:0000259" key="14">
    <source>
        <dbReference type="Pfam" id="PF00593"/>
    </source>
</evidence>
<dbReference type="GO" id="GO:0009279">
    <property type="term" value="C:cell outer membrane"/>
    <property type="evidence" value="ECO:0007669"/>
    <property type="project" value="UniProtKB-SubCell"/>
</dbReference>
<reference evidence="16 17" key="1">
    <citation type="submission" date="2016-01" db="EMBL/GenBank/DDBJ databases">
        <title>High potential of lignocellulose degradation of a new Verrucomicrobia species.</title>
        <authorList>
            <person name="Wang Y."/>
            <person name="Shi Y."/>
            <person name="Qiu Z."/>
            <person name="Liu S."/>
            <person name="Yang H."/>
        </authorList>
    </citation>
    <scope>NUCLEOTIDE SEQUENCE [LARGE SCALE GENOMIC DNA]</scope>
    <source>
        <strain evidence="16 17">TSB47</strain>
    </source>
</reference>
<dbReference type="Pfam" id="PF00593">
    <property type="entry name" value="TonB_dep_Rec_b-barrel"/>
    <property type="match status" value="1"/>
</dbReference>
<gene>
    <name evidence="16" type="ORF">AW736_07830</name>
</gene>
<proteinExistence type="inferred from homology"/>
<comment type="similarity">
    <text evidence="12">Belongs to the TonB-dependent receptor family.</text>
</comment>
<dbReference type="STRING" id="1184151.AW736_07830"/>
<dbReference type="PANTHER" id="PTHR32552:SF68">
    <property type="entry name" value="FERRICHROME OUTER MEMBRANE TRANSPORTER_PHAGE RECEPTOR"/>
    <property type="match status" value="1"/>
</dbReference>
<keyword evidence="3" id="KW-1134">Transmembrane beta strand</keyword>
<keyword evidence="17" id="KW-1185">Reference proteome</keyword>
<dbReference type="SUPFAM" id="SSF56935">
    <property type="entry name" value="Porins"/>
    <property type="match status" value="1"/>
</dbReference>
<dbReference type="OrthoDB" id="175046at2"/>
<comment type="subcellular location">
    <subcellularLocation>
        <location evidence="1">Cell outer membrane</location>
        <topology evidence="1">Multi-pass membrane protein</topology>
    </subcellularLocation>
</comment>
<organism evidence="16 17">
    <name type="scientific">Termitidicoccus mucosus</name>
    <dbReference type="NCBI Taxonomy" id="1184151"/>
    <lineage>
        <taxon>Bacteria</taxon>
        <taxon>Pseudomonadati</taxon>
        <taxon>Verrucomicrobiota</taxon>
        <taxon>Opitutia</taxon>
        <taxon>Opitutales</taxon>
        <taxon>Opitutaceae</taxon>
        <taxon>Termitidicoccus</taxon>
    </lineage>
</organism>
<evidence type="ECO:0000256" key="9">
    <source>
        <dbReference type="ARBA" id="ARBA00023077"/>
    </source>
</evidence>
<evidence type="ECO:0000256" key="3">
    <source>
        <dbReference type="ARBA" id="ARBA00022452"/>
    </source>
</evidence>
<dbReference type="PANTHER" id="PTHR32552">
    <property type="entry name" value="FERRICHROME IRON RECEPTOR-RELATED"/>
    <property type="match status" value="1"/>
</dbReference>
<evidence type="ECO:0000256" key="12">
    <source>
        <dbReference type="RuleBase" id="RU003357"/>
    </source>
</evidence>
<keyword evidence="9 12" id="KW-0798">TonB box</keyword>
<dbReference type="Gene3D" id="2.170.130.10">
    <property type="entry name" value="TonB-dependent receptor, plug domain"/>
    <property type="match status" value="1"/>
</dbReference>
<evidence type="ECO:0000256" key="5">
    <source>
        <dbReference type="ARBA" id="ARBA00022692"/>
    </source>
</evidence>
<keyword evidence="7" id="KW-0408">Iron</keyword>
<sequence length="921" mass="103506">MNTPASSSRAKSLRLLAGIATAFCAGATMTAQQTKLTSDEQSEIVLLSPFEVSASSDVGYVAASSLAGGRTDTPLKDTPSSISVFTREFLNDLAMTGMRDMAEWTVNATPKYDTSNTFTNQAYELNIRGLGSSFPSRNYFVWYVNSDSFSTERLEFARGPNGVLFGDGGVGGLVTTYSKRPILQKDRTVIGLRADTDGGYRATLDWNLPVGKKAALRLNLLEEEGEHWVDRLKWPRRGAQLSGALRLTRNTTLRTEGEWGRYKRNNVAMTYSEQLSYWTDPSLIYDGTSTLPTGALVGVANMGANTYVPALPELGIANWGARYRTMGSDYSILPDSPRTDIPNSPVLPSREFNIGSPASMNQYTYWTTTLYLDHKFGENLYVQLAYNHLDNESEDFGGRTLFNQIFLDLNRVLPNGENNPKFLTPYSEIIPWNNTQGNSVNDIRLLATYKIEASWIRQRFSLIAGSRADQYDSLNKHPYISDDPRDRSRQLRVRLYADEPGYYSTADLPDEVNYFESGGYKERKTLEYAQLASTSQFFNDRLTLHLGMRRDHLDRWAQSVSGVDADGNIRWGASILTPSPTGDKAIWTHNAKDETDVWVTSYNAGAVWFVLPWLGVYANYSETFAPPTSGANRLDGRPPGFSRSEGNDYGIKIHLPNGKLSASINYYDTTEKNKEGGNNTAITQIRSLWINSDRSDLSGMEYRDSQDVNGKGWEFEVTANPTRNLRLTFNAALPETESVNLQQGLRWYYYENLPIWQSYEQQYRAGGQTGKADEMKQNMETIASTLSSLTPGVPLNHTPDYTANFYGTYTFYNGPLKNFAFGLGANIRGKAKIGSDLDNAYDYYYSDSYYLLSGHIAWQKKVGKATLRFQLNVSNILDNDDIIFMTYKDYTPRGGSALVRLPFQYRYLDPRRFIFSTTISF</sequence>
<comment type="caution">
    <text evidence="16">The sequence shown here is derived from an EMBL/GenBank/DDBJ whole genome shotgun (WGS) entry which is preliminary data.</text>
</comment>
<dbReference type="Pfam" id="PF07715">
    <property type="entry name" value="Plug"/>
    <property type="match status" value="1"/>
</dbReference>
<keyword evidence="11" id="KW-0998">Cell outer membrane</keyword>
<feature type="signal peptide" evidence="13">
    <location>
        <begin position="1"/>
        <end position="27"/>
    </location>
</feature>
<evidence type="ECO:0000313" key="16">
    <source>
        <dbReference type="EMBL" id="OAM90473.1"/>
    </source>
</evidence>
<keyword evidence="5" id="KW-0812">Transmembrane</keyword>
<evidence type="ECO:0000313" key="17">
    <source>
        <dbReference type="Proteomes" id="UP000078486"/>
    </source>
</evidence>
<keyword evidence="10 12" id="KW-0472">Membrane</keyword>
<evidence type="ECO:0000256" key="10">
    <source>
        <dbReference type="ARBA" id="ARBA00023136"/>
    </source>
</evidence>
<dbReference type="EMBL" id="LRRQ01000057">
    <property type="protein sequence ID" value="OAM90473.1"/>
    <property type="molecule type" value="Genomic_DNA"/>
</dbReference>
<dbReference type="InterPro" id="IPR036942">
    <property type="entry name" value="Beta-barrel_TonB_sf"/>
</dbReference>
<name>A0A178IKQ9_9BACT</name>
<evidence type="ECO:0000256" key="1">
    <source>
        <dbReference type="ARBA" id="ARBA00004571"/>
    </source>
</evidence>
<evidence type="ECO:0000256" key="6">
    <source>
        <dbReference type="ARBA" id="ARBA00022729"/>
    </source>
</evidence>
<dbReference type="AlphaFoldDB" id="A0A178IKQ9"/>
<dbReference type="RefSeq" id="WP_068769613.1">
    <property type="nucleotide sequence ID" value="NZ_CP109796.1"/>
</dbReference>
<dbReference type="InterPro" id="IPR012910">
    <property type="entry name" value="Plug_dom"/>
</dbReference>
<dbReference type="InterPro" id="IPR000531">
    <property type="entry name" value="Beta-barrel_TonB"/>
</dbReference>
<evidence type="ECO:0000256" key="11">
    <source>
        <dbReference type="ARBA" id="ARBA00023237"/>
    </source>
</evidence>
<keyword evidence="6 13" id="KW-0732">Signal</keyword>
<feature type="domain" description="TonB-dependent receptor-like beta-barrel" evidence="14">
    <location>
        <begin position="324"/>
        <end position="876"/>
    </location>
</feature>
<dbReference type="Gene3D" id="2.40.170.20">
    <property type="entry name" value="TonB-dependent receptor, beta-barrel domain"/>
    <property type="match status" value="1"/>
</dbReference>
<feature type="domain" description="TonB-dependent receptor plug" evidence="15">
    <location>
        <begin position="75"/>
        <end position="172"/>
    </location>
</feature>
<evidence type="ECO:0000256" key="8">
    <source>
        <dbReference type="ARBA" id="ARBA00023065"/>
    </source>
</evidence>
<keyword evidence="4" id="KW-0410">Iron transport</keyword>
<evidence type="ECO:0000256" key="13">
    <source>
        <dbReference type="SAM" id="SignalP"/>
    </source>
</evidence>